<evidence type="ECO:0000256" key="1">
    <source>
        <dbReference type="ARBA" id="ARBA00008761"/>
    </source>
</evidence>
<dbReference type="EMBL" id="WRPP01000008">
    <property type="protein sequence ID" value="MVU82232.1"/>
    <property type="molecule type" value="Genomic_DNA"/>
</dbReference>
<evidence type="ECO:0000256" key="4">
    <source>
        <dbReference type="ARBA" id="ARBA00023172"/>
    </source>
</evidence>
<dbReference type="AlphaFoldDB" id="A0A7K1V6Z4"/>
<reference evidence="7 8" key="1">
    <citation type="submission" date="2019-12" db="EMBL/GenBank/DDBJ databases">
        <title>Nocardia sp. nov. ET3-3 isolated from soil.</title>
        <authorList>
            <person name="Kanchanasin P."/>
            <person name="Tanasupawat S."/>
            <person name="Yuki M."/>
            <person name="Kudo T."/>
        </authorList>
    </citation>
    <scope>NUCLEOTIDE SEQUENCE [LARGE SCALE GENOMIC DNA]</scope>
    <source>
        <strain evidence="7 8">ET3-3</strain>
    </source>
</reference>
<evidence type="ECO:0000256" key="3">
    <source>
        <dbReference type="ARBA" id="ARBA00023125"/>
    </source>
</evidence>
<evidence type="ECO:0000313" key="7">
    <source>
        <dbReference type="EMBL" id="MVU82232.1"/>
    </source>
</evidence>
<dbReference type="Proteomes" id="UP000466794">
    <property type="component" value="Unassembled WGS sequence"/>
</dbReference>
<sequence>MLEYRVHTVRVGAEHPAWPELDRMALAARRLRNAINYDRRQMFFADLEFNENIDRKDRKTTAEWKALPSKVAREVSRGLDADWRSVRVLRRTKGRRAQPPKYLQGRSRYQLRFSIDALRAQPAKRGMLGVAGMKLDLCPLPVSWDRIKEVRILPSGREFDVEIVWVKTVAEPVESPDWSRVAGADLGIDNLITVACDDAAVRPLIVDGRSIKSRNRFANVRSDLYAALLPNLEGGTRQQRDSTRREALWRHRNSVVKAELHTASKRVVDYCRAHHVTTLVIGWNPNWKTQSTTQSTMGRVGNRRFRSIPHRVLVNQITYKARRYGITVLETEESYTSKTSVLAGELPVKHHEYAAQRINRGRLKVLATGQILNADVNGACQIARKCKPEAFSWANGVAGEVGLSRPLEVVTGGGRPGVRTHLGVKCIEGDTSS</sequence>
<feature type="domain" description="Cas12f1-like TNB" evidence="6">
    <location>
        <begin position="310"/>
        <end position="382"/>
    </location>
</feature>
<proteinExistence type="inferred from homology"/>
<keyword evidence="4" id="KW-0233">DNA recombination</keyword>
<dbReference type="RefSeq" id="WP_157391807.1">
    <property type="nucleotide sequence ID" value="NZ_WRPP01000008.1"/>
</dbReference>
<feature type="domain" description="Probable transposase IS891/IS1136/IS1341" evidence="5">
    <location>
        <begin position="173"/>
        <end position="282"/>
    </location>
</feature>
<dbReference type="Pfam" id="PF07282">
    <property type="entry name" value="Cas12f1-like_TNB"/>
    <property type="match status" value="1"/>
</dbReference>
<accession>A0A7K1V6Z4</accession>
<dbReference type="InterPro" id="IPR010095">
    <property type="entry name" value="Cas12f1-like_TNB"/>
</dbReference>
<dbReference type="GO" id="GO:0032196">
    <property type="term" value="P:transposition"/>
    <property type="evidence" value="ECO:0007669"/>
    <property type="project" value="UniProtKB-KW"/>
</dbReference>
<comment type="caution">
    <text evidence="7">The sequence shown here is derived from an EMBL/GenBank/DDBJ whole genome shotgun (WGS) entry which is preliminary data.</text>
</comment>
<dbReference type="NCBIfam" id="NF040570">
    <property type="entry name" value="guided_TnpB"/>
    <property type="match status" value="1"/>
</dbReference>
<keyword evidence="2" id="KW-0815">Transposition</keyword>
<protein>
    <submittedName>
        <fullName evidence="7">IS200/IS605 family element transposase accessory protein TnpB</fullName>
    </submittedName>
</protein>
<dbReference type="InterPro" id="IPR001959">
    <property type="entry name" value="Transposase"/>
</dbReference>
<name>A0A7K1V6Z4_9NOCA</name>
<comment type="similarity">
    <text evidence="1">In the C-terminal section; belongs to the transposase 35 family.</text>
</comment>
<evidence type="ECO:0000313" key="8">
    <source>
        <dbReference type="Proteomes" id="UP000466794"/>
    </source>
</evidence>
<dbReference type="Pfam" id="PF01385">
    <property type="entry name" value="OrfB_IS605"/>
    <property type="match status" value="1"/>
</dbReference>
<evidence type="ECO:0000256" key="2">
    <source>
        <dbReference type="ARBA" id="ARBA00022578"/>
    </source>
</evidence>
<gene>
    <name evidence="7" type="primary">tnpB</name>
    <name evidence="7" type="ORF">GPX89_33975</name>
</gene>
<keyword evidence="3" id="KW-0238">DNA-binding</keyword>
<keyword evidence="8" id="KW-1185">Reference proteome</keyword>
<dbReference type="NCBIfam" id="TIGR01766">
    <property type="entry name" value="IS200/IS605 family accessory protein TnpB-like domain"/>
    <property type="match status" value="1"/>
</dbReference>
<organism evidence="7 8">
    <name type="scientific">Nocardia terrae</name>
    <dbReference type="NCBI Taxonomy" id="2675851"/>
    <lineage>
        <taxon>Bacteria</taxon>
        <taxon>Bacillati</taxon>
        <taxon>Actinomycetota</taxon>
        <taxon>Actinomycetes</taxon>
        <taxon>Mycobacteriales</taxon>
        <taxon>Nocardiaceae</taxon>
        <taxon>Nocardia</taxon>
    </lineage>
</organism>
<evidence type="ECO:0000259" key="6">
    <source>
        <dbReference type="Pfam" id="PF07282"/>
    </source>
</evidence>
<dbReference type="GO" id="GO:0006310">
    <property type="term" value="P:DNA recombination"/>
    <property type="evidence" value="ECO:0007669"/>
    <property type="project" value="UniProtKB-KW"/>
</dbReference>
<evidence type="ECO:0000259" key="5">
    <source>
        <dbReference type="Pfam" id="PF01385"/>
    </source>
</evidence>
<dbReference type="GO" id="GO:0003677">
    <property type="term" value="F:DNA binding"/>
    <property type="evidence" value="ECO:0007669"/>
    <property type="project" value="UniProtKB-KW"/>
</dbReference>